<dbReference type="InParanoid" id="A0A0V0QG52"/>
<sequence>MLNSNNNYNNTKKNYNNNINLKTPQKNIKELENELNQTIKLREQMVENSLKMKNLNYNYNYNFSKQGFKTPKNFQKFSQQKPGSKSPKPQLQQNLLSKKILQLNITPNQKTQSQNQYQKNQFQNQKNFAKNYFATSAKNEINCNKNLINSNKRISTQQTCYTENNEICSPNKQAGENLRKSHNFFQQKSSNEASNLLDQKNNFQQYCLSANQKQRVKKNPYAHIKPRLQQAQKNPNNV</sequence>
<name>A0A0V0QG52_PSEPJ</name>
<evidence type="ECO:0000313" key="2">
    <source>
        <dbReference type="EMBL" id="KRX01175.1"/>
    </source>
</evidence>
<organism evidence="2 3">
    <name type="scientific">Pseudocohnilembus persalinus</name>
    <name type="common">Ciliate</name>
    <dbReference type="NCBI Taxonomy" id="266149"/>
    <lineage>
        <taxon>Eukaryota</taxon>
        <taxon>Sar</taxon>
        <taxon>Alveolata</taxon>
        <taxon>Ciliophora</taxon>
        <taxon>Intramacronucleata</taxon>
        <taxon>Oligohymenophorea</taxon>
        <taxon>Scuticociliatia</taxon>
        <taxon>Philasterida</taxon>
        <taxon>Pseudocohnilembidae</taxon>
        <taxon>Pseudocohnilembus</taxon>
    </lineage>
</organism>
<evidence type="ECO:0000313" key="3">
    <source>
        <dbReference type="Proteomes" id="UP000054937"/>
    </source>
</evidence>
<dbReference type="EMBL" id="LDAU01000175">
    <property type="protein sequence ID" value="KRX01175.1"/>
    <property type="molecule type" value="Genomic_DNA"/>
</dbReference>
<reference evidence="2 3" key="1">
    <citation type="journal article" date="2015" name="Sci. Rep.">
        <title>Genome of the facultative scuticociliatosis pathogen Pseudocohnilembus persalinus provides insight into its virulence through horizontal gene transfer.</title>
        <authorList>
            <person name="Xiong J."/>
            <person name="Wang G."/>
            <person name="Cheng J."/>
            <person name="Tian M."/>
            <person name="Pan X."/>
            <person name="Warren A."/>
            <person name="Jiang C."/>
            <person name="Yuan D."/>
            <person name="Miao W."/>
        </authorList>
    </citation>
    <scope>NUCLEOTIDE SEQUENCE [LARGE SCALE GENOMIC DNA]</scope>
    <source>
        <strain evidence="2">36N120E</strain>
    </source>
</reference>
<gene>
    <name evidence="2" type="ORF">PPERSA_03679</name>
</gene>
<keyword evidence="3" id="KW-1185">Reference proteome</keyword>
<accession>A0A0V0QG52</accession>
<comment type="caution">
    <text evidence="2">The sequence shown here is derived from an EMBL/GenBank/DDBJ whole genome shotgun (WGS) entry which is preliminary data.</text>
</comment>
<feature type="region of interest" description="Disordered" evidence="1">
    <location>
        <begin position="1"/>
        <end position="20"/>
    </location>
</feature>
<dbReference type="Proteomes" id="UP000054937">
    <property type="component" value="Unassembled WGS sequence"/>
</dbReference>
<proteinExistence type="predicted"/>
<dbReference type="AlphaFoldDB" id="A0A0V0QG52"/>
<evidence type="ECO:0000256" key="1">
    <source>
        <dbReference type="SAM" id="MobiDB-lite"/>
    </source>
</evidence>
<protein>
    <submittedName>
        <fullName evidence="2">Uncharacterized protein</fullName>
    </submittedName>
</protein>